<dbReference type="Proteomes" id="UP000198793">
    <property type="component" value="Unassembled WGS sequence"/>
</dbReference>
<feature type="signal peptide" evidence="2">
    <location>
        <begin position="1"/>
        <end position="20"/>
    </location>
</feature>
<dbReference type="AlphaFoldDB" id="A0A1H0JKD6"/>
<feature type="chain" id="PRO_5011558145" description="Beta-barrel assembly machine subunit BamF" evidence="2">
    <location>
        <begin position="21"/>
        <end position="137"/>
    </location>
</feature>
<dbReference type="PROSITE" id="PS51257">
    <property type="entry name" value="PROKAR_LIPOPROTEIN"/>
    <property type="match status" value="1"/>
</dbReference>
<organism evidence="3 4">
    <name type="scientific">Aureimonas jatrophae</name>
    <dbReference type="NCBI Taxonomy" id="1166073"/>
    <lineage>
        <taxon>Bacteria</taxon>
        <taxon>Pseudomonadati</taxon>
        <taxon>Pseudomonadota</taxon>
        <taxon>Alphaproteobacteria</taxon>
        <taxon>Hyphomicrobiales</taxon>
        <taxon>Aurantimonadaceae</taxon>
        <taxon>Aureimonas</taxon>
    </lineage>
</organism>
<reference evidence="3 4" key="1">
    <citation type="submission" date="2016-10" db="EMBL/GenBank/DDBJ databases">
        <authorList>
            <person name="de Groot N.N."/>
        </authorList>
    </citation>
    <scope>NUCLEOTIDE SEQUENCE [LARGE SCALE GENOMIC DNA]</scope>
    <source>
        <strain evidence="4">L7-484,KACC 16230,DSM 25025</strain>
    </source>
</reference>
<evidence type="ECO:0008006" key="5">
    <source>
        <dbReference type="Google" id="ProtNLM"/>
    </source>
</evidence>
<keyword evidence="4" id="KW-1185">Reference proteome</keyword>
<sequence>MGMRLPAVLAMVAASGAALAGCQSFVPQAFLPQDDTPVIPARLSAAPPVTSSGQQQDKNGFPLIGAYPKAATKQVSDETVAQTRERYARAGRRGTGSTAPQYRRTVAEMQALAASQAQAAADLPAAAAPAQAGSRAQ</sequence>
<dbReference type="OrthoDB" id="7908725at2"/>
<feature type="region of interest" description="Disordered" evidence="1">
    <location>
        <begin position="41"/>
        <end position="64"/>
    </location>
</feature>
<feature type="region of interest" description="Disordered" evidence="1">
    <location>
        <begin position="113"/>
        <end position="137"/>
    </location>
</feature>
<dbReference type="EMBL" id="FNIT01000006">
    <property type="protein sequence ID" value="SDO44275.1"/>
    <property type="molecule type" value="Genomic_DNA"/>
</dbReference>
<keyword evidence="2" id="KW-0732">Signal</keyword>
<proteinExistence type="predicted"/>
<accession>A0A1H0JKD6</accession>
<evidence type="ECO:0000256" key="1">
    <source>
        <dbReference type="SAM" id="MobiDB-lite"/>
    </source>
</evidence>
<name>A0A1H0JKD6_9HYPH</name>
<evidence type="ECO:0000313" key="4">
    <source>
        <dbReference type="Proteomes" id="UP000198793"/>
    </source>
</evidence>
<evidence type="ECO:0000256" key="2">
    <source>
        <dbReference type="SAM" id="SignalP"/>
    </source>
</evidence>
<protein>
    <recommendedName>
        <fullName evidence="5">Beta-barrel assembly machine subunit BamF</fullName>
    </recommendedName>
</protein>
<evidence type="ECO:0000313" key="3">
    <source>
        <dbReference type="EMBL" id="SDO44275.1"/>
    </source>
</evidence>
<gene>
    <name evidence="3" type="ORF">SAMN05192530_106241</name>
</gene>
<feature type="compositionally biased region" description="Polar residues" evidence="1">
    <location>
        <begin position="49"/>
        <end position="58"/>
    </location>
</feature>
<dbReference type="STRING" id="1166073.SAMN05192530_106241"/>